<evidence type="ECO:0000256" key="1">
    <source>
        <dbReference type="SAM" id="MobiDB-lite"/>
    </source>
</evidence>
<dbReference type="Gramene" id="OIV91616">
    <property type="protein sequence ID" value="OIV91616"/>
    <property type="gene ID" value="TanjilG_09028"/>
</dbReference>
<dbReference type="Proteomes" id="UP000188354">
    <property type="component" value="Chromosome LG19"/>
</dbReference>
<dbReference type="PANTHER" id="PTHR33971">
    <property type="entry name" value="OS06G0232000 PROTEIN"/>
    <property type="match status" value="1"/>
</dbReference>
<dbReference type="GO" id="GO:0004674">
    <property type="term" value="F:protein serine/threonine kinase activity"/>
    <property type="evidence" value="ECO:0007669"/>
    <property type="project" value="TreeGrafter"/>
</dbReference>
<keyword evidence="3" id="KW-1185">Reference proteome</keyword>
<dbReference type="GO" id="GO:0070300">
    <property type="term" value="F:phosphatidic acid binding"/>
    <property type="evidence" value="ECO:0007669"/>
    <property type="project" value="InterPro"/>
</dbReference>
<organism evidence="2 3">
    <name type="scientific">Lupinus angustifolius</name>
    <name type="common">Narrow-leaved blue lupine</name>
    <dbReference type="NCBI Taxonomy" id="3871"/>
    <lineage>
        <taxon>Eukaryota</taxon>
        <taxon>Viridiplantae</taxon>
        <taxon>Streptophyta</taxon>
        <taxon>Embryophyta</taxon>
        <taxon>Tracheophyta</taxon>
        <taxon>Spermatophyta</taxon>
        <taxon>Magnoliopsida</taxon>
        <taxon>eudicotyledons</taxon>
        <taxon>Gunneridae</taxon>
        <taxon>Pentapetalae</taxon>
        <taxon>rosids</taxon>
        <taxon>fabids</taxon>
        <taxon>Fabales</taxon>
        <taxon>Fabaceae</taxon>
        <taxon>Papilionoideae</taxon>
        <taxon>50 kb inversion clade</taxon>
        <taxon>genistoids sensu lato</taxon>
        <taxon>core genistoids</taxon>
        <taxon>Genisteae</taxon>
        <taxon>Lupinus</taxon>
    </lineage>
</organism>
<dbReference type="PANTHER" id="PTHR33971:SF3">
    <property type="entry name" value="UBIQUITIN CARBOXYL-TERMINAL HYDROLASE 36"/>
    <property type="match status" value="1"/>
</dbReference>
<accession>A0A4P1QPG3</accession>
<dbReference type="AlphaFoldDB" id="A0A4P1QPG3"/>
<dbReference type="EMBL" id="CM007379">
    <property type="protein sequence ID" value="OIV91616.1"/>
    <property type="molecule type" value="Genomic_DNA"/>
</dbReference>
<dbReference type="STRING" id="3871.A0A4P1QPG3"/>
<feature type="compositionally biased region" description="Basic and acidic residues" evidence="1">
    <location>
        <begin position="171"/>
        <end position="212"/>
    </location>
</feature>
<dbReference type="KEGG" id="lang:109333825"/>
<gene>
    <name evidence="2" type="ORF">TanjilG_09028</name>
</gene>
<evidence type="ECO:0000313" key="2">
    <source>
        <dbReference type="EMBL" id="OIV91616.1"/>
    </source>
</evidence>
<name>A0A4P1QPG3_LUPAN</name>
<reference evidence="2 3" key="1">
    <citation type="journal article" date="2017" name="Plant Biotechnol. J.">
        <title>A comprehensive draft genome sequence for lupin (Lupinus angustifolius), an emerging health food: insights into plant-microbe interactions and legume evolution.</title>
        <authorList>
            <person name="Hane J.K."/>
            <person name="Ming Y."/>
            <person name="Kamphuis L.G."/>
            <person name="Nelson M.N."/>
            <person name="Garg G."/>
            <person name="Atkins C.A."/>
            <person name="Bayer P.E."/>
            <person name="Bravo A."/>
            <person name="Bringans S."/>
            <person name="Cannon S."/>
            <person name="Edwards D."/>
            <person name="Foley R."/>
            <person name="Gao L.L."/>
            <person name="Harrison M.J."/>
            <person name="Huang W."/>
            <person name="Hurgobin B."/>
            <person name="Li S."/>
            <person name="Liu C.W."/>
            <person name="McGrath A."/>
            <person name="Morahan G."/>
            <person name="Murray J."/>
            <person name="Weller J."/>
            <person name="Jian J."/>
            <person name="Singh K.B."/>
        </authorList>
    </citation>
    <scope>NUCLEOTIDE SEQUENCE [LARGE SCALE GENOMIC DNA]</scope>
    <source>
        <strain evidence="3">cv. Tanjil</strain>
        <tissue evidence="2">Whole plant</tissue>
    </source>
</reference>
<evidence type="ECO:0000313" key="3">
    <source>
        <dbReference type="Proteomes" id="UP000188354"/>
    </source>
</evidence>
<sequence length="323" mass="37327">MSYYNSSYSASDYGEYNFNSCPISYHHSQTPYFMLYNDYEYNQQNYVYDPNLNYAPSTPSQSCYQTISSCYGTNFSDSKSIKYDPNYDMTSELVIYYNKLEFNEPAFEEYDPTPYGGGYDMAETYGKPLSPSDKICYPRSGSSSIKPPFDSIPVESIVPLPIVEEGFDKKEHIPQKVAEEEKKMEVEDKSNGTHDVKPYEDEDSDKNPHEEDYASGSEVDEYNEKKVAPQYVPSGYGLEAMDICETLFGYWPCLARMKREQQCYEEVYDRGNNYMYDNMWKGAADYLFGNQDSYGGGIREDRNSSNSYEGDIVVYGYERHYPT</sequence>
<dbReference type="InterPro" id="IPR038943">
    <property type="entry name" value="PLDrp1-like"/>
</dbReference>
<feature type="region of interest" description="Disordered" evidence="1">
    <location>
        <begin position="171"/>
        <end position="222"/>
    </location>
</feature>
<proteinExistence type="predicted"/>
<dbReference type="OrthoDB" id="768992at2759"/>
<protein>
    <submittedName>
        <fullName evidence="2">Uncharacterized protein</fullName>
    </submittedName>
</protein>